<evidence type="ECO:0000256" key="1">
    <source>
        <dbReference type="SAM" id="SignalP"/>
    </source>
</evidence>
<dbReference type="InterPro" id="IPR003646">
    <property type="entry name" value="SH3-like_bac-type"/>
</dbReference>
<dbReference type="OrthoDB" id="7846699at2"/>
<feature type="chain" id="PRO_5013266766" description="SH3b domain-containing protein" evidence="1">
    <location>
        <begin position="22"/>
        <end position="242"/>
    </location>
</feature>
<sequence>MKLLNAFLICATFGLASPLAAQDADALAQAFGGEWYSFDPATADGGNCKLTLATDAVDTEGTRKVTTEDCRGPLSTAARWRIAEGQIRLSTGEAPDDVAILGGNQFRITGEIVPDGRGVVIERATGDATGQAIRAALSKYKCYYRGFTNICATETDLQLPTFAEESPTAVRTLVNLNVRNQPRADAAVLGVVPRETQLNVNQCLIASDGLWCRGNFSGKTGWFTRSALRDETWPILTFVPQE</sequence>
<dbReference type="RefSeq" id="WP_071972800.1">
    <property type="nucleotide sequence ID" value="NZ_CP018076.1"/>
</dbReference>
<proteinExistence type="predicted"/>
<name>A0A1J0WJH1_9RHOB</name>
<dbReference type="KEGG" id="suam:BOO69_14335"/>
<gene>
    <name evidence="3" type="ORF">BOO69_14335</name>
</gene>
<evidence type="ECO:0000259" key="2">
    <source>
        <dbReference type="Pfam" id="PF08239"/>
    </source>
</evidence>
<dbReference type="EMBL" id="CP018076">
    <property type="protein sequence ID" value="APE44458.1"/>
    <property type="molecule type" value="Genomic_DNA"/>
</dbReference>
<feature type="signal peptide" evidence="1">
    <location>
        <begin position="1"/>
        <end position="21"/>
    </location>
</feature>
<dbReference type="STRING" id="1917485.BOO69_14335"/>
<accession>A0A1J0WJH1</accession>
<keyword evidence="1" id="KW-0732">Signal</keyword>
<dbReference type="Gene3D" id="2.30.30.40">
    <property type="entry name" value="SH3 Domains"/>
    <property type="match status" value="1"/>
</dbReference>
<feature type="domain" description="SH3b" evidence="2">
    <location>
        <begin position="175"/>
        <end position="222"/>
    </location>
</feature>
<reference evidence="3 4" key="1">
    <citation type="submission" date="2016-11" db="EMBL/GenBank/DDBJ databases">
        <title>Complete genome sequence of Sulfitobacter sp. AM1-D1, a toxic bacteria associated with marine dinoflagellate Alexandrium minutum in East China Sea.</title>
        <authorList>
            <person name="Yang Q."/>
            <person name="Zhang X."/>
            <person name="Tian X."/>
        </authorList>
    </citation>
    <scope>NUCLEOTIDE SEQUENCE [LARGE SCALE GENOMIC DNA]</scope>
    <source>
        <strain evidence="3 4">AM1-D1</strain>
    </source>
</reference>
<keyword evidence="4" id="KW-1185">Reference proteome</keyword>
<evidence type="ECO:0000313" key="4">
    <source>
        <dbReference type="Proteomes" id="UP000181897"/>
    </source>
</evidence>
<dbReference type="Proteomes" id="UP000181897">
    <property type="component" value="Chromosome"/>
</dbReference>
<dbReference type="AlphaFoldDB" id="A0A1J0WJH1"/>
<evidence type="ECO:0000313" key="3">
    <source>
        <dbReference type="EMBL" id="APE44458.1"/>
    </source>
</evidence>
<dbReference type="Pfam" id="PF08239">
    <property type="entry name" value="SH3_3"/>
    <property type="match status" value="1"/>
</dbReference>
<organism evidence="3 4">
    <name type="scientific">Sulfitobacter alexandrii</name>
    <dbReference type="NCBI Taxonomy" id="1917485"/>
    <lineage>
        <taxon>Bacteria</taxon>
        <taxon>Pseudomonadati</taxon>
        <taxon>Pseudomonadota</taxon>
        <taxon>Alphaproteobacteria</taxon>
        <taxon>Rhodobacterales</taxon>
        <taxon>Roseobacteraceae</taxon>
        <taxon>Sulfitobacter</taxon>
    </lineage>
</organism>
<protein>
    <recommendedName>
        <fullName evidence="2">SH3b domain-containing protein</fullName>
    </recommendedName>
</protein>